<evidence type="ECO:0000256" key="1">
    <source>
        <dbReference type="ARBA" id="ARBA00022801"/>
    </source>
</evidence>
<dbReference type="GO" id="GO:0005829">
    <property type="term" value="C:cytosol"/>
    <property type="evidence" value="ECO:0007669"/>
    <property type="project" value="TreeGrafter"/>
</dbReference>
<dbReference type="PANTHER" id="PTHR46517">
    <property type="entry name" value="FRUCTOSE-2,6-BISPHOSPHATASE TIGAR"/>
    <property type="match status" value="1"/>
</dbReference>
<name>A0A0D8IY22_9FIRM</name>
<dbReference type="InterPro" id="IPR029033">
    <property type="entry name" value="His_PPase_superfam"/>
</dbReference>
<evidence type="ECO:0000313" key="6">
    <source>
        <dbReference type="Proteomes" id="UP000431913"/>
    </source>
</evidence>
<dbReference type="Pfam" id="PF00300">
    <property type="entry name" value="His_Phos_1"/>
    <property type="match status" value="1"/>
</dbReference>
<dbReference type="CDD" id="cd07067">
    <property type="entry name" value="HP_PGM_like"/>
    <property type="match status" value="1"/>
</dbReference>
<dbReference type="GO" id="GO:0004331">
    <property type="term" value="F:fructose-2,6-bisphosphate 2-phosphatase activity"/>
    <property type="evidence" value="ECO:0007669"/>
    <property type="project" value="TreeGrafter"/>
</dbReference>
<evidence type="ECO:0000313" key="2">
    <source>
        <dbReference type="EMBL" id="KJF39379.1"/>
    </source>
</evidence>
<dbReference type="Gene3D" id="3.40.50.1240">
    <property type="entry name" value="Phosphoglycerate mutase-like"/>
    <property type="match status" value="1"/>
</dbReference>
<protein>
    <submittedName>
        <fullName evidence="2">Alpha-ribazole phosphatase</fullName>
    </submittedName>
    <submittedName>
        <fullName evidence="3">Histidine phosphatase family protein</fullName>
    </submittedName>
</protein>
<dbReference type="GO" id="GO:0045820">
    <property type="term" value="P:negative regulation of glycolytic process"/>
    <property type="evidence" value="ECO:0007669"/>
    <property type="project" value="TreeGrafter"/>
</dbReference>
<reference evidence="4 7" key="2">
    <citation type="journal article" date="2019" name="Nat. Med.">
        <title>A library of human gut bacterial isolates paired with longitudinal multiomics data enables mechanistic microbiome research.</title>
        <authorList>
            <person name="Poyet M."/>
            <person name="Groussin M."/>
            <person name="Gibbons S.M."/>
            <person name="Avila-Pacheco J."/>
            <person name="Jiang X."/>
            <person name="Kearney S.M."/>
            <person name="Perrotta A.R."/>
            <person name="Berdy B."/>
            <person name="Zhao S."/>
            <person name="Lieberman T.D."/>
            <person name="Swanson P.K."/>
            <person name="Smith M."/>
            <person name="Roesemann S."/>
            <person name="Alexander J.E."/>
            <person name="Rich S.A."/>
            <person name="Livny J."/>
            <person name="Vlamakis H."/>
            <person name="Clish C."/>
            <person name="Bullock K."/>
            <person name="Deik A."/>
            <person name="Scott J."/>
            <person name="Pierce K.A."/>
            <person name="Xavier R.J."/>
            <person name="Alm E.J."/>
        </authorList>
    </citation>
    <scope>NUCLEOTIDE SEQUENCE [LARGE SCALE GENOMIC DNA]</scope>
    <source>
        <strain evidence="4 7">BIOML-A4</strain>
    </source>
</reference>
<dbReference type="Proteomes" id="UP000431913">
    <property type="component" value="Unassembled WGS sequence"/>
</dbReference>
<dbReference type="EMBL" id="WMZU01000023">
    <property type="protein sequence ID" value="MTS28272.1"/>
    <property type="molecule type" value="Genomic_DNA"/>
</dbReference>
<dbReference type="SUPFAM" id="SSF53254">
    <property type="entry name" value="Phosphoglycerate mutase-like"/>
    <property type="match status" value="1"/>
</dbReference>
<sequence length="214" mass="23978">MKNYRLYLVRHGVTQGNLDGIYMGSGTDQPLCAQGAAQLRALAARFPYPKAETVFSSPMRRAVETVELLFPDAKDKIILADLRENAFGEFEGRKVTELVQDAHFKQWMDPAQHYTPEGGEPAAEFHKRCSDVLMGMFEFMMKSNISEAACVTHGGVIMSMLAQRGMPRRAPELWMADSGCGYLLQCSPELWMRDGIVEVSDIIPFGYLDEEEGK</sequence>
<dbReference type="PANTHER" id="PTHR46517:SF1">
    <property type="entry name" value="FRUCTOSE-2,6-BISPHOSPHATASE TIGAR"/>
    <property type="match status" value="1"/>
</dbReference>
<gene>
    <name evidence="3" type="ORF">FYJ76_03925</name>
    <name evidence="4" type="ORF">GMD59_13390</name>
    <name evidence="2" type="ORF">TQ39_12260</name>
</gene>
<dbReference type="InterPro" id="IPR013078">
    <property type="entry name" value="His_Pase_superF_clade-1"/>
</dbReference>
<proteinExistence type="predicted"/>
<dbReference type="SMART" id="SM00855">
    <property type="entry name" value="PGAM"/>
    <property type="match status" value="1"/>
</dbReference>
<dbReference type="EMBL" id="VUNJ01000003">
    <property type="protein sequence ID" value="MST91087.1"/>
    <property type="molecule type" value="Genomic_DNA"/>
</dbReference>
<reference evidence="3 6" key="3">
    <citation type="submission" date="2019-08" db="EMBL/GenBank/DDBJ databases">
        <title>In-depth cultivation of the pig gut microbiome towards novel bacterial diversity and tailored functional studies.</title>
        <authorList>
            <person name="Wylensek D."/>
            <person name="Hitch T.C.A."/>
            <person name="Clavel T."/>
        </authorList>
    </citation>
    <scope>NUCLEOTIDE SEQUENCE [LARGE SCALE GENOMIC DNA]</scope>
    <source>
        <strain evidence="3 6">WCA3-601-WT-6J</strain>
    </source>
</reference>
<dbReference type="RefSeq" id="WP_009322067.1">
    <property type="nucleotide sequence ID" value="NZ_CAOJUJ010000010.1"/>
</dbReference>
<accession>A0A0D8IY22</accession>
<dbReference type="Proteomes" id="UP000472755">
    <property type="component" value="Unassembled WGS sequence"/>
</dbReference>
<evidence type="ECO:0000313" key="7">
    <source>
        <dbReference type="Proteomes" id="UP000472755"/>
    </source>
</evidence>
<reference evidence="2" key="1">
    <citation type="submission" date="2015-02" db="EMBL/GenBank/DDBJ databases">
        <title>A novel member of the family Ruminococcaceae isolated from human feces.</title>
        <authorList>
            <person name="Shkoporov A.N."/>
            <person name="Chaplin A.V."/>
            <person name="Motuzova O.V."/>
            <person name="Kafarskaia L.I."/>
            <person name="Khokhlova E.V."/>
            <person name="Efimov B.A."/>
        </authorList>
    </citation>
    <scope>NUCLEOTIDE SEQUENCE [LARGE SCALE GENOMIC DNA]</scope>
    <source>
        <strain evidence="2">585-1</strain>
    </source>
</reference>
<keyword evidence="1" id="KW-0378">Hydrolase</keyword>
<organism evidence="2 5">
    <name type="scientific">Ruthenibacterium lactatiformans</name>
    <dbReference type="NCBI Taxonomy" id="1550024"/>
    <lineage>
        <taxon>Bacteria</taxon>
        <taxon>Bacillati</taxon>
        <taxon>Bacillota</taxon>
        <taxon>Clostridia</taxon>
        <taxon>Eubacteriales</taxon>
        <taxon>Oscillospiraceae</taxon>
        <taxon>Ruthenibacterium</taxon>
    </lineage>
</organism>
<dbReference type="GO" id="GO:0043456">
    <property type="term" value="P:regulation of pentose-phosphate shunt"/>
    <property type="evidence" value="ECO:0007669"/>
    <property type="project" value="TreeGrafter"/>
</dbReference>
<dbReference type="PATRIC" id="fig|1550024.3.peg.2794"/>
<dbReference type="InterPro" id="IPR051695">
    <property type="entry name" value="Phosphoglycerate_Mutase"/>
</dbReference>
<dbReference type="AlphaFoldDB" id="A0A0D8IY22"/>
<dbReference type="Proteomes" id="UP000032483">
    <property type="component" value="Unassembled WGS sequence"/>
</dbReference>
<evidence type="ECO:0000313" key="5">
    <source>
        <dbReference type="Proteomes" id="UP000032483"/>
    </source>
</evidence>
<keyword evidence="5" id="KW-1185">Reference proteome</keyword>
<comment type="caution">
    <text evidence="2">The sequence shown here is derived from an EMBL/GenBank/DDBJ whole genome shotgun (WGS) entry which is preliminary data.</text>
</comment>
<dbReference type="GeneID" id="42857347"/>
<evidence type="ECO:0000313" key="3">
    <source>
        <dbReference type="EMBL" id="MST91087.1"/>
    </source>
</evidence>
<evidence type="ECO:0000313" key="4">
    <source>
        <dbReference type="EMBL" id="MTS28272.1"/>
    </source>
</evidence>
<dbReference type="EMBL" id="JXXK01000018">
    <property type="protein sequence ID" value="KJF39379.1"/>
    <property type="molecule type" value="Genomic_DNA"/>
</dbReference>